<dbReference type="HOGENOM" id="CLU_2692959_0_0_1"/>
<comment type="caution">
    <text evidence="1">The sequence shown here is derived from an EMBL/GenBank/DDBJ whole genome shotgun (WGS) entry which is preliminary data.</text>
</comment>
<dbReference type="PaxDb" id="44689-DDB0202561"/>
<dbReference type="AlphaFoldDB" id="Q553R9"/>
<evidence type="ECO:0000313" key="1">
    <source>
        <dbReference type="EMBL" id="EAL69739.1"/>
    </source>
</evidence>
<protein>
    <submittedName>
        <fullName evidence="1">Uncharacterized protein</fullName>
    </submittedName>
</protein>
<proteinExistence type="predicted"/>
<dbReference type="dictyBase" id="DDB_G0275347"/>
<dbReference type="GeneID" id="8619934"/>
<name>Q553R9_DICDI</name>
<dbReference type="Proteomes" id="UP000002195">
    <property type="component" value="Unassembled WGS sequence"/>
</dbReference>
<dbReference type="VEuPathDB" id="AmoebaDB:DDB_G0275347"/>
<dbReference type="KEGG" id="ddi:DDB_G0275347"/>
<dbReference type="RefSeq" id="XP_643669.1">
    <property type="nucleotide sequence ID" value="XM_638577.1"/>
</dbReference>
<reference evidence="1 2" key="1">
    <citation type="journal article" date="2005" name="Nature">
        <title>The genome of the social amoeba Dictyostelium discoideum.</title>
        <authorList>
            <consortium name="The Dictyostelium discoideum Sequencing Consortium"/>
            <person name="Eichinger L."/>
            <person name="Pachebat J.A."/>
            <person name="Glockner G."/>
            <person name="Rajandream M.A."/>
            <person name="Sucgang R."/>
            <person name="Berriman M."/>
            <person name="Song J."/>
            <person name="Olsen R."/>
            <person name="Szafranski K."/>
            <person name="Xu Q."/>
            <person name="Tunggal B."/>
            <person name="Kummerfeld S."/>
            <person name="Madera M."/>
            <person name="Konfortov B.A."/>
            <person name="Rivero F."/>
            <person name="Bankier A.T."/>
            <person name="Lehmann R."/>
            <person name="Hamlin N."/>
            <person name="Davies R."/>
            <person name="Gaudet P."/>
            <person name="Fey P."/>
            <person name="Pilcher K."/>
            <person name="Chen G."/>
            <person name="Saunders D."/>
            <person name="Sodergren E."/>
            <person name="Davis P."/>
            <person name="Kerhornou A."/>
            <person name="Nie X."/>
            <person name="Hall N."/>
            <person name="Anjard C."/>
            <person name="Hemphill L."/>
            <person name="Bason N."/>
            <person name="Farbrother P."/>
            <person name="Desany B."/>
            <person name="Just E."/>
            <person name="Morio T."/>
            <person name="Rost R."/>
            <person name="Churcher C."/>
            <person name="Cooper J."/>
            <person name="Haydock S."/>
            <person name="van Driessche N."/>
            <person name="Cronin A."/>
            <person name="Goodhead I."/>
            <person name="Muzny D."/>
            <person name="Mourier T."/>
            <person name="Pain A."/>
            <person name="Lu M."/>
            <person name="Harper D."/>
            <person name="Lindsay R."/>
            <person name="Hauser H."/>
            <person name="James K."/>
            <person name="Quiles M."/>
            <person name="Madan Babu M."/>
            <person name="Saito T."/>
            <person name="Buchrieser C."/>
            <person name="Wardroper A."/>
            <person name="Felder M."/>
            <person name="Thangavelu M."/>
            <person name="Johnson D."/>
            <person name="Knights A."/>
            <person name="Loulseged H."/>
            <person name="Mungall K."/>
            <person name="Oliver K."/>
            <person name="Price C."/>
            <person name="Quail M.A."/>
            <person name="Urushihara H."/>
            <person name="Hernandez J."/>
            <person name="Rabbinowitsch E."/>
            <person name="Steffen D."/>
            <person name="Sanders M."/>
            <person name="Ma J."/>
            <person name="Kohara Y."/>
            <person name="Sharp S."/>
            <person name="Simmonds M."/>
            <person name="Spiegler S."/>
            <person name="Tivey A."/>
            <person name="Sugano S."/>
            <person name="White B."/>
            <person name="Walker D."/>
            <person name="Woodward J."/>
            <person name="Winckler T."/>
            <person name="Tanaka Y."/>
            <person name="Shaulsky G."/>
            <person name="Schleicher M."/>
            <person name="Weinstock G."/>
            <person name="Rosenthal A."/>
            <person name="Cox E.C."/>
            <person name="Chisholm R.L."/>
            <person name="Gibbs R."/>
            <person name="Loomis W.F."/>
            <person name="Platzer M."/>
            <person name="Kay R.R."/>
            <person name="Williams J."/>
            <person name="Dear P.H."/>
            <person name="Noegel A.A."/>
            <person name="Barrell B."/>
            <person name="Kuspa A."/>
        </authorList>
    </citation>
    <scope>NUCLEOTIDE SEQUENCE [LARGE SCALE GENOMIC DNA]</scope>
    <source>
        <strain evidence="1 2">AX4</strain>
    </source>
</reference>
<dbReference type="InParanoid" id="Q553R9"/>
<organism evidence="1 2">
    <name type="scientific">Dictyostelium discoideum</name>
    <name type="common">Social amoeba</name>
    <dbReference type="NCBI Taxonomy" id="44689"/>
    <lineage>
        <taxon>Eukaryota</taxon>
        <taxon>Amoebozoa</taxon>
        <taxon>Evosea</taxon>
        <taxon>Eumycetozoa</taxon>
        <taxon>Dictyostelia</taxon>
        <taxon>Dictyosteliales</taxon>
        <taxon>Dictyosteliaceae</taxon>
        <taxon>Dictyostelium</taxon>
    </lineage>
</organism>
<gene>
    <name evidence="1" type="ORF">DDB_G0275347</name>
</gene>
<sequence>MYNCDIENQNVFVSSFGDFECSILNTTTTFPIGCSTNSNLTSYYNCVEEITPTPLSCIISTFGARQCDKTQIIH</sequence>
<dbReference type="EMBL" id="AAFI02000013">
    <property type="protein sequence ID" value="EAL69739.1"/>
    <property type="molecule type" value="Genomic_DNA"/>
</dbReference>
<evidence type="ECO:0000313" key="2">
    <source>
        <dbReference type="Proteomes" id="UP000002195"/>
    </source>
</evidence>
<accession>Q553R9</accession>
<keyword evidence="2" id="KW-1185">Reference proteome</keyword>